<gene>
    <name evidence="13" type="ORF">TW77_14685</name>
</gene>
<keyword evidence="13" id="KW-0675">Receptor</keyword>
<dbReference type="PATRIC" id="fig|43658.5.peg.3109"/>
<dbReference type="SUPFAM" id="SSF56935">
    <property type="entry name" value="Porins"/>
    <property type="match status" value="1"/>
</dbReference>
<evidence type="ECO:0000256" key="3">
    <source>
        <dbReference type="ARBA" id="ARBA00022452"/>
    </source>
</evidence>
<dbReference type="Proteomes" id="UP000033452">
    <property type="component" value="Unassembled WGS sequence"/>
</dbReference>
<proteinExistence type="inferred from homology"/>
<name>A0A0F4QK94_9GAMM</name>
<evidence type="ECO:0000256" key="4">
    <source>
        <dbReference type="ARBA" id="ARBA00022692"/>
    </source>
</evidence>
<dbReference type="InterPro" id="IPR000531">
    <property type="entry name" value="Beta-barrel_TonB"/>
</dbReference>
<feature type="domain" description="TonB-dependent receptor-like beta-barrel" evidence="11">
    <location>
        <begin position="376"/>
        <end position="901"/>
    </location>
</feature>
<feature type="signal peptide" evidence="10">
    <location>
        <begin position="1"/>
        <end position="25"/>
    </location>
</feature>
<dbReference type="InterPro" id="IPR012910">
    <property type="entry name" value="Plug_dom"/>
</dbReference>
<evidence type="ECO:0000256" key="5">
    <source>
        <dbReference type="ARBA" id="ARBA00023077"/>
    </source>
</evidence>
<protein>
    <submittedName>
        <fullName evidence="13">TonB-dependent receptor</fullName>
    </submittedName>
</protein>
<dbReference type="Gene3D" id="2.170.130.10">
    <property type="entry name" value="TonB-dependent receptor, plug domain"/>
    <property type="match status" value="1"/>
</dbReference>
<keyword evidence="10" id="KW-0732">Signal</keyword>
<dbReference type="EMBL" id="JXYA01000032">
    <property type="protein sequence ID" value="KJZ07744.1"/>
    <property type="molecule type" value="Genomic_DNA"/>
</dbReference>
<evidence type="ECO:0000256" key="2">
    <source>
        <dbReference type="ARBA" id="ARBA00022448"/>
    </source>
</evidence>
<evidence type="ECO:0000256" key="9">
    <source>
        <dbReference type="RuleBase" id="RU003357"/>
    </source>
</evidence>
<evidence type="ECO:0000259" key="11">
    <source>
        <dbReference type="Pfam" id="PF00593"/>
    </source>
</evidence>
<evidence type="ECO:0000259" key="12">
    <source>
        <dbReference type="Pfam" id="PF07715"/>
    </source>
</evidence>
<dbReference type="GO" id="GO:0009279">
    <property type="term" value="C:cell outer membrane"/>
    <property type="evidence" value="ECO:0007669"/>
    <property type="project" value="UniProtKB-SubCell"/>
</dbReference>
<evidence type="ECO:0000256" key="10">
    <source>
        <dbReference type="SAM" id="SignalP"/>
    </source>
</evidence>
<dbReference type="PROSITE" id="PS52016">
    <property type="entry name" value="TONB_DEPENDENT_REC_3"/>
    <property type="match status" value="1"/>
</dbReference>
<dbReference type="InterPro" id="IPR037066">
    <property type="entry name" value="Plug_dom_sf"/>
</dbReference>
<comment type="similarity">
    <text evidence="8 9">Belongs to the TonB-dependent receptor family.</text>
</comment>
<keyword evidence="5 9" id="KW-0798">TonB box</keyword>
<dbReference type="PANTHER" id="PTHR47234:SF2">
    <property type="entry name" value="TONB-DEPENDENT RECEPTOR"/>
    <property type="match status" value="1"/>
</dbReference>
<sequence>MLNSKISKAVRLALAFGSASTVAFATQVQAEEEGAKEVERIQVTGSRISRTDMETATPVTVFTAVEIEKTGVSTVAEFLRNSAASGGFNESQTLNQSAGASSIGLRGFDSSYTLVLLNGRRIAKNSAGGVFTDVNQIPMAAVERIDVLPDGASAVYGSDAVAGVVNVITKKDYQGVEAKAKYGLATEHRDGEELQFSLTAGASSDKTNILFALDYFERRPIMAKDREMGGTAFIEGQEGGEGRSNYGVPGFLGLNAGSAPDSGDDKVWADCPESNIRSNGKCAYDFAPLYTFQPQSDRQSIMTTITHQWSDNLTLDSQFRYSRAYTLSSNAPAPGEADVSQSPYLKDFLMNDRYKDNPELGAKIADEIANGTKYIDENGNEQTASAYVGRRYLDFPNREKDNTNETFEAVVGFEYLINDDWVVDYDLGFARLTNRQIGKRGQLLRSELAAAFNDGTLNPFKINDCNSAELKDFCEGLQTSIHRTSEYEVSFSSATLSGLTNWELPGGVVGVAAGIDYRRESYLDRSDPASVASQVIGGAGSNGGGFMKNEAVFVELSLPVIEDLELSLAARQDKADWGVDDASESTYSVKASYRVLDSLMLRASWGTGFKAPGLDDLYTATSEGVRNGVVDTTLCNAARAAGNPDSSDCNGTEINSKSGGNINLQPETSDSYNIGVVWDVTDELALTVDYWSLEIENIIDELSVQDILAAEAVGDPAVAGLVIRNSSGRLDDGLRQGYVQSNYQNLSSADAKGINYNLTYATELSFGALSTNLRFEQYLEQNRQSNAVQPLCDQTGKRTVDAEYEFRLNLGATLETGDFTTSVNVRYLPGYDQYDRFDTENKTCNAIGHYDVETEIDPETNATTYLNYGRPQKIDDYIEFDVTTAYHINDKNKVTVGIRNLFDEQPPFSQVDDWPFYDQDVYNNIGRFLYVQYDIKF</sequence>
<dbReference type="Pfam" id="PF07715">
    <property type="entry name" value="Plug"/>
    <property type="match status" value="1"/>
</dbReference>
<evidence type="ECO:0000256" key="1">
    <source>
        <dbReference type="ARBA" id="ARBA00004571"/>
    </source>
</evidence>
<evidence type="ECO:0000256" key="6">
    <source>
        <dbReference type="ARBA" id="ARBA00023136"/>
    </source>
</evidence>
<keyword evidence="14" id="KW-1185">Reference proteome</keyword>
<comment type="subcellular location">
    <subcellularLocation>
        <location evidence="1 8">Cell outer membrane</location>
        <topology evidence="1 8">Multi-pass membrane protein</topology>
    </subcellularLocation>
</comment>
<evidence type="ECO:0000256" key="8">
    <source>
        <dbReference type="PROSITE-ProRule" id="PRU01360"/>
    </source>
</evidence>
<dbReference type="AlphaFoldDB" id="A0A0F4QK94"/>
<keyword evidence="7 8" id="KW-0998">Cell outer membrane</keyword>
<keyword evidence="3 8" id="KW-1134">Transmembrane beta strand</keyword>
<dbReference type="PANTHER" id="PTHR47234">
    <property type="match status" value="1"/>
</dbReference>
<keyword evidence="6 8" id="KW-0472">Membrane</keyword>
<dbReference type="RefSeq" id="WP_046005738.1">
    <property type="nucleotide sequence ID" value="NZ_JXYA01000032.1"/>
</dbReference>
<organism evidence="13 14">
    <name type="scientific">Pseudoalteromonas rubra</name>
    <dbReference type="NCBI Taxonomy" id="43658"/>
    <lineage>
        <taxon>Bacteria</taxon>
        <taxon>Pseudomonadati</taxon>
        <taxon>Pseudomonadota</taxon>
        <taxon>Gammaproteobacteria</taxon>
        <taxon>Alteromonadales</taxon>
        <taxon>Pseudoalteromonadaceae</taxon>
        <taxon>Pseudoalteromonas</taxon>
    </lineage>
</organism>
<keyword evidence="2 8" id="KW-0813">Transport</keyword>
<comment type="caution">
    <text evidence="13">The sequence shown here is derived from an EMBL/GenBank/DDBJ whole genome shotgun (WGS) entry which is preliminary data.</text>
</comment>
<accession>A0A0F4QK94</accession>
<evidence type="ECO:0000313" key="13">
    <source>
        <dbReference type="EMBL" id="KJZ07744.1"/>
    </source>
</evidence>
<dbReference type="InterPro" id="IPR039426">
    <property type="entry name" value="TonB-dep_rcpt-like"/>
</dbReference>
<evidence type="ECO:0000256" key="7">
    <source>
        <dbReference type="ARBA" id="ARBA00023237"/>
    </source>
</evidence>
<evidence type="ECO:0000313" key="14">
    <source>
        <dbReference type="Proteomes" id="UP000033452"/>
    </source>
</evidence>
<dbReference type="Gene3D" id="2.40.170.20">
    <property type="entry name" value="TonB-dependent receptor, beta-barrel domain"/>
    <property type="match status" value="1"/>
</dbReference>
<dbReference type="InterPro" id="IPR036942">
    <property type="entry name" value="Beta-barrel_TonB_sf"/>
</dbReference>
<reference evidence="13 14" key="1">
    <citation type="journal article" date="2015" name="BMC Genomics">
        <title>Genome mining reveals unlocked bioactive potential of marine Gram-negative bacteria.</title>
        <authorList>
            <person name="Machado H."/>
            <person name="Sonnenschein E.C."/>
            <person name="Melchiorsen J."/>
            <person name="Gram L."/>
        </authorList>
    </citation>
    <scope>NUCLEOTIDE SEQUENCE [LARGE SCALE GENOMIC DNA]</scope>
    <source>
        <strain evidence="13 14">S2471</strain>
    </source>
</reference>
<feature type="chain" id="PRO_5002475471" evidence="10">
    <location>
        <begin position="26"/>
        <end position="937"/>
    </location>
</feature>
<keyword evidence="4 8" id="KW-0812">Transmembrane</keyword>
<feature type="domain" description="TonB-dependent receptor plug" evidence="12">
    <location>
        <begin position="53"/>
        <end position="164"/>
    </location>
</feature>
<dbReference type="Pfam" id="PF00593">
    <property type="entry name" value="TonB_dep_Rec_b-barrel"/>
    <property type="match status" value="1"/>
</dbReference>
<dbReference type="OrthoDB" id="176248at2"/>